<evidence type="ECO:0000256" key="9">
    <source>
        <dbReference type="HAMAP-Rule" id="MF_01027"/>
    </source>
</evidence>
<keyword evidence="4 9" id="KW-0479">Metal-binding</keyword>
<name>A0A3S8ZSW7_9NEIS</name>
<comment type="function">
    <text evidence="9">Catalyzes the isomerization between 2-isopropylmalate and 3-isopropylmalate, via the formation of 2-isopropylmaleate.</text>
</comment>
<dbReference type="Pfam" id="PF00330">
    <property type="entry name" value="Aconitase"/>
    <property type="match status" value="1"/>
</dbReference>
<evidence type="ECO:0000313" key="11">
    <source>
        <dbReference type="EMBL" id="AZN36511.1"/>
    </source>
</evidence>
<feature type="domain" description="Aconitase/3-isopropylmalate dehydratase large subunit alpha/beta/alpha" evidence="10">
    <location>
        <begin position="71"/>
        <end position="284"/>
    </location>
</feature>
<dbReference type="AlphaFoldDB" id="A0A3S8ZSW7"/>
<evidence type="ECO:0000256" key="2">
    <source>
        <dbReference type="ARBA" id="ARBA00022430"/>
    </source>
</evidence>
<evidence type="ECO:0000256" key="4">
    <source>
        <dbReference type="ARBA" id="ARBA00022723"/>
    </source>
</evidence>
<dbReference type="NCBIfam" id="TIGR02086">
    <property type="entry name" value="IPMI_arch"/>
    <property type="match status" value="1"/>
</dbReference>
<comment type="similarity">
    <text evidence="9">Belongs to the aconitase/IPM isomerase family. LeuC type 2 subfamily.</text>
</comment>
<keyword evidence="8 9" id="KW-0100">Branched-chain amino acid biosynthesis</keyword>
<dbReference type="NCBIfam" id="NF001614">
    <property type="entry name" value="PRK00402.1"/>
    <property type="match status" value="1"/>
</dbReference>
<dbReference type="InterPro" id="IPR011826">
    <property type="entry name" value="HAcnase/IPMdehydase_lsu_prok"/>
</dbReference>
<dbReference type="OrthoDB" id="9802769at2"/>
<gene>
    <name evidence="9" type="primary">leuC</name>
    <name evidence="11" type="ORF">EJO50_08390</name>
</gene>
<dbReference type="GO" id="GO:0009098">
    <property type="term" value="P:L-leucine biosynthetic process"/>
    <property type="evidence" value="ECO:0007669"/>
    <property type="project" value="UniProtKB-UniRule"/>
</dbReference>
<dbReference type="KEGG" id="iod:EJO50_08390"/>
<dbReference type="PRINTS" id="PR00415">
    <property type="entry name" value="ACONITASE"/>
</dbReference>
<feature type="binding site" evidence="9">
    <location>
        <position position="361"/>
    </location>
    <ligand>
        <name>[4Fe-4S] cluster</name>
        <dbReference type="ChEBI" id="CHEBI:49883"/>
    </ligand>
</feature>
<evidence type="ECO:0000256" key="7">
    <source>
        <dbReference type="ARBA" id="ARBA00023239"/>
    </source>
</evidence>
<dbReference type="SUPFAM" id="SSF53732">
    <property type="entry name" value="Aconitase iron-sulfur domain"/>
    <property type="match status" value="1"/>
</dbReference>
<dbReference type="PANTHER" id="PTHR43822:SF2">
    <property type="entry name" value="HOMOACONITASE, MITOCHONDRIAL"/>
    <property type="match status" value="1"/>
</dbReference>
<dbReference type="CDD" id="cd01583">
    <property type="entry name" value="IPMI"/>
    <property type="match status" value="1"/>
</dbReference>
<evidence type="ECO:0000256" key="1">
    <source>
        <dbReference type="ARBA" id="ARBA00011271"/>
    </source>
</evidence>
<dbReference type="InterPro" id="IPR006251">
    <property type="entry name" value="Homoacnase/IPMdehydase_lsu"/>
</dbReference>
<dbReference type="GO" id="GO:0003861">
    <property type="term" value="F:3-isopropylmalate dehydratase activity"/>
    <property type="evidence" value="ECO:0007669"/>
    <property type="project" value="UniProtKB-UniRule"/>
</dbReference>
<feature type="binding site" evidence="9">
    <location>
        <position position="298"/>
    </location>
    <ligand>
        <name>[4Fe-4S] cluster</name>
        <dbReference type="ChEBI" id="CHEBI:49883"/>
    </ligand>
</feature>
<keyword evidence="5 9" id="KW-0408">Iron</keyword>
<proteinExistence type="inferred from homology"/>
<dbReference type="InterPro" id="IPR015931">
    <property type="entry name" value="Acnase/IPM_dHydase_lsu_aba_1/3"/>
</dbReference>
<dbReference type="EMBL" id="CP034433">
    <property type="protein sequence ID" value="AZN36511.1"/>
    <property type="molecule type" value="Genomic_DNA"/>
</dbReference>
<evidence type="ECO:0000313" key="12">
    <source>
        <dbReference type="Proteomes" id="UP000282438"/>
    </source>
</evidence>
<dbReference type="Proteomes" id="UP000282438">
    <property type="component" value="Chromosome"/>
</dbReference>
<dbReference type="InterPro" id="IPR036008">
    <property type="entry name" value="Aconitase_4Fe-4S_dom"/>
</dbReference>
<dbReference type="Gene3D" id="3.30.499.10">
    <property type="entry name" value="Aconitase, domain 3"/>
    <property type="match status" value="2"/>
</dbReference>
<keyword evidence="12" id="KW-1185">Reference proteome</keyword>
<dbReference type="HAMAP" id="MF_01027">
    <property type="entry name" value="LeuC_type2"/>
    <property type="match status" value="1"/>
</dbReference>
<reference evidence="11 12" key="1">
    <citation type="submission" date="2018-12" db="EMBL/GenBank/DDBJ databases">
        <title>Complete genome sequence of Iodobacter sp. H11R3.</title>
        <authorList>
            <person name="Bae J.-W."/>
        </authorList>
    </citation>
    <scope>NUCLEOTIDE SEQUENCE [LARGE SCALE GENOMIC DNA]</scope>
    <source>
        <strain evidence="11 12">H11R3</strain>
    </source>
</reference>
<comment type="cofactor">
    <cofactor evidence="9">
        <name>[4Fe-4S] cluster</name>
        <dbReference type="ChEBI" id="CHEBI:49883"/>
    </cofactor>
    <text evidence="9">Binds 1 [4Fe-4S] cluster per subunit.</text>
</comment>
<dbReference type="GO" id="GO:0051539">
    <property type="term" value="F:4 iron, 4 sulfur cluster binding"/>
    <property type="evidence" value="ECO:0007669"/>
    <property type="project" value="UniProtKB-KW"/>
</dbReference>
<dbReference type="GO" id="GO:0046872">
    <property type="term" value="F:metal ion binding"/>
    <property type="evidence" value="ECO:0007669"/>
    <property type="project" value="UniProtKB-KW"/>
</dbReference>
<keyword evidence="9" id="KW-0028">Amino-acid biosynthesis</keyword>
<evidence type="ECO:0000256" key="5">
    <source>
        <dbReference type="ARBA" id="ARBA00023004"/>
    </source>
</evidence>
<sequence>MGKTMSEKILSAKSGLDLKAGDIAWVSVDKAMLDDILGPRVQIAEHLPKLSTGIKNVDNVVVISDHYTPPATVKQAEIVKFTRDWSKEYGIQNYYEFKGPCHQVMAEEGHVVPGTVVLGTDSHTCMGGALGAFASGVGSTEMLGIISQGKTWLKVPETILVEWAGSLPQYVMAKDMVLHTIKHIGHAGATYKAIEFIGDAIDALSVDQRMAITNMAVEMGAKVGLMRVDEKVEMYLQDKGIFSYEAFYSDPDATYCQVLRFDASSLSPQVACPHEVDNVHDVRAIKDKAIDQFYLGSCTGGRYSDLEIAANIVKGKKIAKGVRFLVSPASQSIWEKASQSGVLGTLAKSGATILAPTCGVCVGLHSGLLAAKERCLSTSNRNFIGRMGSTEAEIYLASPATVAASALKGIIADPCDIKE</sequence>
<evidence type="ECO:0000256" key="3">
    <source>
        <dbReference type="ARBA" id="ARBA00022485"/>
    </source>
</evidence>
<accession>A0A3S8ZSW7</accession>
<dbReference type="NCBIfam" id="TIGR01343">
    <property type="entry name" value="hacA_fam"/>
    <property type="match status" value="1"/>
</dbReference>
<organism evidence="11 12">
    <name type="scientific">Iodobacter ciconiae</name>
    <dbReference type="NCBI Taxonomy" id="2496266"/>
    <lineage>
        <taxon>Bacteria</taxon>
        <taxon>Pseudomonadati</taxon>
        <taxon>Pseudomonadota</taxon>
        <taxon>Betaproteobacteria</taxon>
        <taxon>Neisseriales</taxon>
        <taxon>Chitinibacteraceae</taxon>
        <taxon>Iodobacter</taxon>
    </lineage>
</organism>
<evidence type="ECO:0000259" key="10">
    <source>
        <dbReference type="Pfam" id="PF00330"/>
    </source>
</evidence>
<keyword evidence="3 9" id="KW-0004">4Fe-4S</keyword>
<keyword evidence="2 9" id="KW-0432">Leucine biosynthesis</keyword>
<feature type="binding site" evidence="9">
    <location>
        <position position="358"/>
    </location>
    <ligand>
        <name>[4Fe-4S] cluster</name>
        <dbReference type="ChEBI" id="CHEBI:49883"/>
    </ligand>
</feature>
<protein>
    <recommendedName>
        <fullName evidence="9">3-isopropylmalate dehydratase large subunit</fullName>
        <ecNumber evidence="9">4.2.1.33</ecNumber>
    </recommendedName>
    <alternativeName>
        <fullName evidence="9">Alpha-IPM isomerase</fullName>
        <shortName evidence="9">IPMI</shortName>
    </alternativeName>
    <alternativeName>
        <fullName evidence="9">Isopropylmalate isomerase</fullName>
    </alternativeName>
</protein>
<dbReference type="InterPro" id="IPR050067">
    <property type="entry name" value="IPM_dehydratase_rel_enz"/>
</dbReference>
<evidence type="ECO:0000256" key="8">
    <source>
        <dbReference type="ARBA" id="ARBA00023304"/>
    </source>
</evidence>
<keyword evidence="6 9" id="KW-0411">Iron-sulfur</keyword>
<dbReference type="InterPro" id="IPR033941">
    <property type="entry name" value="IPMI_cat"/>
</dbReference>
<dbReference type="UniPathway" id="UPA00048">
    <property type="reaction ID" value="UER00071"/>
</dbReference>
<comment type="pathway">
    <text evidence="9">Amino-acid biosynthesis; L-leucine biosynthesis; L-leucine from 3-methyl-2-oxobutanoate: step 2/4.</text>
</comment>
<dbReference type="InterPro" id="IPR001030">
    <property type="entry name" value="Acoase/IPM_deHydtase_lsu_aba"/>
</dbReference>
<dbReference type="PANTHER" id="PTHR43822">
    <property type="entry name" value="HOMOACONITASE, MITOCHONDRIAL-RELATED"/>
    <property type="match status" value="1"/>
</dbReference>
<keyword evidence="7 9" id="KW-0456">Lyase</keyword>
<comment type="catalytic activity">
    <reaction evidence="9">
        <text>(2R,3S)-3-isopropylmalate = (2S)-2-isopropylmalate</text>
        <dbReference type="Rhea" id="RHEA:32287"/>
        <dbReference type="ChEBI" id="CHEBI:1178"/>
        <dbReference type="ChEBI" id="CHEBI:35121"/>
        <dbReference type="EC" id="4.2.1.33"/>
    </reaction>
</comment>
<comment type="subunit">
    <text evidence="1 9">Heterodimer of LeuC and LeuD.</text>
</comment>
<dbReference type="EC" id="4.2.1.33" evidence="9"/>
<evidence type="ECO:0000256" key="6">
    <source>
        <dbReference type="ARBA" id="ARBA00023014"/>
    </source>
</evidence>
<dbReference type="RefSeq" id="WP_125973264.1">
    <property type="nucleotide sequence ID" value="NZ_CP034433.1"/>
</dbReference>